<accession>A0A4D9FEM0</accession>
<feature type="transmembrane region" description="Helical" evidence="12">
    <location>
        <begin position="500"/>
        <end position="523"/>
    </location>
</feature>
<feature type="signal peptide" evidence="13">
    <location>
        <begin position="1"/>
        <end position="19"/>
    </location>
</feature>
<evidence type="ECO:0000259" key="14">
    <source>
        <dbReference type="PROSITE" id="PS50853"/>
    </source>
</evidence>
<reference evidence="15 16" key="2">
    <citation type="submission" date="2019-04" db="EMBL/GenBank/DDBJ databases">
        <title>The genome sequence of big-headed turtle.</title>
        <authorList>
            <person name="Gong S."/>
        </authorList>
    </citation>
    <scope>NUCLEOTIDE SEQUENCE [LARGE SCALE GENOMIC DNA]</scope>
    <source>
        <strain evidence="15">DO16091913</strain>
        <tissue evidence="15">Muscle</tissue>
    </source>
</reference>
<organism evidence="15 16">
    <name type="scientific">Platysternon megacephalum</name>
    <name type="common">big-headed turtle</name>
    <dbReference type="NCBI Taxonomy" id="55544"/>
    <lineage>
        <taxon>Eukaryota</taxon>
        <taxon>Metazoa</taxon>
        <taxon>Chordata</taxon>
        <taxon>Craniata</taxon>
        <taxon>Vertebrata</taxon>
        <taxon>Euteleostomi</taxon>
        <taxon>Archelosauria</taxon>
        <taxon>Testudinata</taxon>
        <taxon>Testudines</taxon>
        <taxon>Cryptodira</taxon>
        <taxon>Durocryptodira</taxon>
        <taxon>Testudinoidea</taxon>
        <taxon>Platysternidae</taxon>
        <taxon>Platysternon</taxon>
    </lineage>
</organism>
<dbReference type="Proteomes" id="UP000297703">
    <property type="component" value="Unassembled WGS sequence"/>
</dbReference>
<evidence type="ECO:0000256" key="8">
    <source>
        <dbReference type="ARBA" id="ARBA00023157"/>
    </source>
</evidence>
<evidence type="ECO:0000256" key="13">
    <source>
        <dbReference type="SAM" id="SignalP"/>
    </source>
</evidence>
<dbReference type="GO" id="GO:0005886">
    <property type="term" value="C:plasma membrane"/>
    <property type="evidence" value="ECO:0007669"/>
    <property type="project" value="UniProtKB-ARBA"/>
</dbReference>
<keyword evidence="6 12" id="KW-1133">Transmembrane helix</keyword>
<dbReference type="Pfam" id="PF00041">
    <property type="entry name" value="fn3"/>
    <property type="match status" value="1"/>
</dbReference>
<dbReference type="Gene3D" id="2.60.40.10">
    <property type="entry name" value="Immunoglobulins"/>
    <property type="match status" value="3"/>
</dbReference>
<feature type="domain" description="Fibronectin type-III" evidence="14">
    <location>
        <begin position="104"/>
        <end position="207"/>
    </location>
</feature>
<comment type="subcellular location">
    <subcellularLocation>
        <location evidence="1">Membrane</location>
        <topology evidence="1">Single-pass type I membrane protein</topology>
    </subcellularLocation>
</comment>
<dbReference type="CDD" id="cd00063">
    <property type="entry name" value="FN3"/>
    <property type="match status" value="1"/>
</dbReference>
<keyword evidence="3 12" id="KW-0812">Transmembrane</keyword>
<keyword evidence="8" id="KW-1015">Disulfide bond</keyword>
<dbReference type="AlphaFoldDB" id="A0A4D9FEM0"/>
<keyword evidence="9" id="KW-0675">Receptor</keyword>
<evidence type="ECO:0000256" key="11">
    <source>
        <dbReference type="SAM" id="MobiDB-lite"/>
    </source>
</evidence>
<dbReference type="OrthoDB" id="5968456at2759"/>
<reference evidence="15 16" key="1">
    <citation type="submission" date="2019-04" db="EMBL/GenBank/DDBJ databases">
        <title>Draft genome of the big-headed turtle Platysternon megacephalum.</title>
        <authorList>
            <person name="Gong S."/>
        </authorList>
    </citation>
    <scope>NUCLEOTIDE SEQUENCE [LARGE SCALE GENOMIC DNA]</scope>
    <source>
        <strain evidence="15">DO16091913</strain>
        <tissue evidence="15">Muscle</tissue>
    </source>
</reference>
<dbReference type="PROSITE" id="PS01353">
    <property type="entry name" value="HEMATOPO_REC_L_F2"/>
    <property type="match status" value="1"/>
</dbReference>
<comment type="caution">
    <text evidence="15">The sequence shown here is derived from an EMBL/GenBank/DDBJ whole genome shotgun (WGS) entry which is preliminary data.</text>
</comment>
<feature type="domain" description="Fibronectin type-III" evidence="14">
    <location>
        <begin position="398"/>
        <end position="492"/>
    </location>
</feature>
<dbReference type="PANTHER" id="PTHR48423">
    <property type="entry name" value="INTERLEUKIN-27 RECEPTOR SUBUNIT ALPHA"/>
    <property type="match status" value="1"/>
</dbReference>
<dbReference type="SMART" id="SM00060">
    <property type="entry name" value="FN3"/>
    <property type="match status" value="4"/>
</dbReference>
<name>A0A4D9FEM0_9SAUR</name>
<dbReference type="InterPro" id="IPR003529">
    <property type="entry name" value="Hematopoietin_rcpt_Gp130_CS"/>
</dbReference>
<evidence type="ECO:0000256" key="5">
    <source>
        <dbReference type="ARBA" id="ARBA00022737"/>
    </source>
</evidence>
<evidence type="ECO:0000256" key="9">
    <source>
        <dbReference type="ARBA" id="ARBA00023170"/>
    </source>
</evidence>
<feature type="chain" id="PRO_5020038544" evidence="13">
    <location>
        <begin position="20"/>
        <end position="710"/>
    </location>
</feature>
<keyword evidence="7 12" id="KW-0472">Membrane</keyword>
<evidence type="ECO:0000256" key="2">
    <source>
        <dbReference type="ARBA" id="ARBA00008921"/>
    </source>
</evidence>
<dbReference type="EMBL" id="QXTE01000003">
    <property type="protein sequence ID" value="TFK15784.1"/>
    <property type="molecule type" value="Genomic_DNA"/>
</dbReference>
<evidence type="ECO:0000256" key="10">
    <source>
        <dbReference type="ARBA" id="ARBA00023180"/>
    </source>
</evidence>
<dbReference type="GO" id="GO:0004896">
    <property type="term" value="F:cytokine receptor activity"/>
    <property type="evidence" value="ECO:0007669"/>
    <property type="project" value="InterPro"/>
</dbReference>
<dbReference type="InterPro" id="IPR052672">
    <property type="entry name" value="Type1_Cytokine_Rcpt_Type2"/>
</dbReference>
<dbReference type="SUPFAM" id="SSF49265">
    <property type="entry name" value="Fibronectin type III"/>
    <property type="match status" value="2"/>
</dbReference>
<dbReference type="InterPro" id="IPR003961">
    <property type="entry name" value="FN3_dom"/>
</dbReference>
<keyword evidence="10" id="KW-0325">Glycoprotein</keyword>
<dbReference type="InterPro" id="IPR036116">
    <property type="entry name" value="FN3_sf"/>
</dbReference>
<keyword evidence="5" id="KW-0677">Repeat</keyword>
<gene>
    <name evidence="15" type="ORF">DR999_PMT00668</name>
</gene>
<dbReference type="STRING" id="55544.A0A4D9FEM0"/>
<dbReference type="InterPro" id="IPR013783">
    <property type="entry name" value="Ig-like_fold"/>
</dbReference>
<evidence type="ECO:0000313" key="15">
    <source>
        <dbReference type="EMBL" id="TFK15784.1"/>
    </source>
</evidence>
<evidence type="ECO:0000313" key="16">
    <source>
        <dbReference type="Proteomes" id="UP000297703"/>
    </source>
</evidence>
<protein>
    <submittedName>
        <fullName evidence="15">Poly(A) RNA polymerase GLD2</fullName>
    </submittedName>
</protein>
<proteinExistence type="inferred from homology"/>
<dbReference type="PROSITE" id="PS50853">
    <property type="entry name" value="FN3"/>
    <property type="match status" value="2"/>
</dbReference>
<evidence type="ECO:0000256" key="7">
    <source>
        <dbReference type="ARBA" id="ARBA00023136"/>
    </source>
</evidence>
<keyword evidence="4 13" id="KW-0732">Signal</keyword>
<evidence type="ECO:0000256" key="3">
    <source>
        <dbReference type="ARBA" id="ARBA00022692"/>
    </source>
</evidence>
<dbReference type="PANTHER" id="PTHR48423:SF1">
    <property type="entry name" value="INTERLEUKIN-27 RECEPTOR SUBUNIT ALPHA"/>
    <property type="match status" value="1"/>
</dbReference>
<evidence type="ECO:0000256" key="1">
    <source>
        <dbReference type="ARBA" id="ARBA00004479"/>
    </source>
</evidence>
<comment type="similarity">
    <text evidence="2">Belongs to the type I cytokine receptor family. Type 2 subfamily.</text>
</comment>
<dbReference type="FunFam" id="2.60.40.10:FF:000028">
    <property type="entry name" value="Neuronal cell adhesion molecule"/>
    <property type="match status" value="1"/>
</dbReference>
<feature type="region of interest" description="Disordered" evidence="11">
    <location>
        <begin position="595"/>
        <end position="615"/>
    </location>
</feature>
<sequence length="710" mass="79927">MKRFLLLVSMALFTTDWHGELTCYTERKISLFCSWLPVPCAPKTTTYTIILKWDKISKPFERTTASTSITIERKFLYMNRAVIIWVSANYSHESCVKTKNISIIPSKAEKCAIHSISAHQLSNKLIIKWDVPKKSMQYELQYKEARPTSSQWILVPTANDAVNVTVSDLNSTSSYVIQLRCLPSEDNHCVCVWSKEILVPHKLSDKPTISANETIEISPGRINVFLQWQITQSRNVIGYYVNIERIPNSCNDRPERINVTERRVHLNLSMAYYRFNISAYNEAGESPQITYVVPDFTTTVLPGQITAIPQGNNTVVTWTPEYIPKCFVVDWGTGKEDMHMKIITKPMGNFTLDHLQPYKLYKIMVHASDICECESFMRHEGTFGVTHFYSVQGVPRTGPATVKISNIMKHSAIVKWTEVPAEDCLGFLQEYRINYTDTMKNLSLAVAVNSSTTCYLLTGLKEKTAYKVQISGVTTAGEGAQSRSQFFTTLKYDKGEFEGIVAALCLGIISTMFFLPIICSLMLRRSRKLCWPTLPNPRDSSAIQDVARIIPRANQGPTSRLLLQTQTDNDITSLHVIEEDSKASLKLQPFIEDTEDNSECDAGQSESAGGSPDICPSLLKIPEKATATERDTRAPLLSDYTSMEFSQKAMLSLALNLPPWAAHPHMEGKLNNRPGKVEQHTLFTPQDYVKQSQVVFTPTGPTLMEETSLS</sequence>
<keyword evidence="16" id="KW-1185">Reference proteome</keyword>
<evidence type="ECO:0000256" key="4">
    <source>
        <dbReference type="ARBA" id="ARBA00022729"/>
    </source>
</evidence>
<evidence type="ECO:0000256" key="6">
    <source>
        <dbReference type="ARBA" id="ARBA00022989"/>
    </source>
</evidence>
<evidence type="ECO:0000256" key="12">
    <source>
        <dbReference type="SAM" id="Phobius"/>
    </source>
</evidence>